<reference evidence="5" key="1">
    <citation type="submission" date="2016-10" db="EMBL/GenBank/DDBJ databases">
        <authorList>
            <person name="Varghese N."/>
            <person name="Submissions S."/>
        </authorList>
    </citation>
    <scope>NUCLEOTIDE SEQUENCE [LARGE SCALE GENOMIC DNA]</scope>
    <source>
        <strain evidence="5">CGMCC 1.10824</strain>
    </source>
</reference>
<keyword evidence="1" id="KW-0472">Membrane</keyword>
<feature type="domain" description="PEGA" evidence="3">
    <location>
        <begin position="325"/>
        <end position="384"/>
    </location>
</feature>
<gene>
    <name evidence="4" type="ORF">SAMN02927930_01661</name>
</gene>
<organism evidence="4 5">
    <name type="scientific">Pseudidiomarina indica</name>
    <dbReference type="NCBI Taxonomy" id="1159017"/>
    <lineage>
        <taxon>Bacteria</taxon>
        <taxon>Pseudomonadati</taxon>
        <taxon>Pseudomonadota</taxon>
        <taxon>Gammaproteobacteria</taxon>
        <taxon>Alteromonadales</taxon>
        <taxon>Idiomarinaceae</taxon>
        <taxon>Pseudidiomarina</taxon>
    </lineage>
</organism>
<sequence length="660" mass="73062">MNSIDAAINKAKARHRIAVTIVVVLGTAIILGYLSWLFLVNGFKVKVLPADAAATQQFRFIEGTGFSRGDSVFLLGTTGVIRVSADKYQAQDLRLDVHASQVLEVELEPMPATVVLTTEPAHENMEWWVDGTRVHTGATLTTTFAPGQYQVAAQHPYYQIAQQTMTAEIAGELQQQLTLQPIAGTLQIQTEPAGASVYMEGSLVGQTPLSLPKQGGDYPIEVRLDGYQSVQDTLPVHRSQPTPTRHYLLQPEQGQLRVQAEPSDGALFISGTPRSSPASVDANVEHLVRYEKQGYISATKKLTLAPGEQRAIRFKLEPEIAKVNVTSNIPAEVFVAGKSVGQTPLELSLQTIPTSLEFRKSGYRTVTRNITPNARQTITVSAEMLQEFEARRKEGQPLFVETLGIQMLKLKPTAFTMGSPRNEVGRSPNEHQVQVDFSRSIWVSRHEITEAQFAQFKPGAASSNLPVTQVSWDEAAAYTNWLSEQEGLEPFYVIQNQQVVGFMPQARGYRLPTEAEWEFIAKLANRASPTKYVWGSTDRMREQQGNFSDESRRGQQTFIFKDYQDGYAERAPVGSFSANQAGFYDLDGNVREWVHDFYSVVQPATSGVMMDYTGVAQGTTHVVKGASYLSGRLQELRTAARTSGRQGEADIGFRIARYDE</sequence>
<evidence type="ECO:0000313" key="4">
    <source>
        <dbReference type="EMBL" id="SDB43097.1"/>
    </source>
</evidence>
<feature type="domain" description="PEGA" evidence="3">
    <location>
        <begin position="184"/>
        <end position="240"/>
    </location>
</feature>
<protein>
    <submittedName>
        <fullName evidence="4">Formylglycine-generating enzyme, required for sulfatase activity, contains SUMF1/FGE domain</fullName>
    </submittedName>
</protein>
<keyword evidence="5" id="KW-1185">Reference proteome</keyword>
<dbReference type="InterPro" id="IPR042095">
    <property type="entry name" value="SUMF_sf"/>
</dbReference>
<dbReference type="InterPro" id="IPR016187">
    <property type="entry name" value="CTDL_fold"/>
</dbReference>
<dbReference type="AlphaFoldDB" id="A0A1G6DD51"/>
<dbReference type="Gene3D" id="3.90.1580.10">
    <property type="entry name" value="paralog of FGE (formylglycine-generating enzyme)"/>
    <property type="match status" value="1"/>
</dbReference>
<dbReference type="EMBL" id="FMXN01000009">
    <property type="protein sequence ID" value="SDB43097.1"/>
    <property type="molecule type" value="Genomic_DNA"/>
</dbReference>
<dbReference type="InterPro" id="IPR013229">
    <property type="entry name" value="PEGA"/>
</dbReference>
<accession>A0A1G6DD51</accession>
<dbReference type="Pfam" id="PF08308">
    <property type="entry name" value="PEGA"/>
    <property type="match status" value="2"/>
</dbReference>
<dbReference type="InterPro" id="IPR005532">
    <property type="entry name" value="SUMF_dom"/>
</dbReference>
<evidence type="ECO:0000313" key="5">
    <source>
        <dbReference type="Proteomes" id="UP000199626"/>
    </source>
</evidence>
<dbReference type="InterPro" id="IPR051043">
    <property type="entry name" value="Sulfatase_Mod_Factor_Kinase"/>
</dbReference>
<dbReference type="PANTHER" id="PTHR23150">
    <property type="entry name" value="SULFATASE MODIFYING FACTOR 1, 2"/>
    <property type="match status" value="1"/>
</dbReference>
<keyword evidence="1" id="KW-0812">Transmembrane</keyword>
<dbReference type="Proteomes" id="UP000199626">
    <property type="component" value="Unassembled WGS sequence"/>
</dbReference>
<keyword evidence="1" id="KW-1133">Transmembrane helix</keyword>
<dbReference type="SUPFAM" id="SSF56436">
    <property type="entry name" value="C-type lectin-like"/>
    <property type="match status" value="1"/>
</dbReference>
<dbReference type="Pfam" id="PF03781">
    <property type="entry name" value="FGE-sulfatase"/>
    <property type="match status" value="1"/>
</dbReference>
<feature type="transmembrane region" description="Helical" evidence="1">
    <location>
        <begin position="17"/>
        <end position="39"/>
    </location>
</feature>
<evidence type="ECO:0000259" key="2">
    <source>
        <dbReference type="Pfam" id="PF03781"/>
    </source>
</evidence>
<dbReference type="GO" id="GO:0120147">
    <property type="term" value="F:formylglycine-generating oxidase activity"/>
    <property type="evidence" value="ECO:0007669"/>
    <property type="project" value="TreeGrafter"/>
</dbReference>
<evidence type="ECO:0000256" key="1">
    <source>
        <dbReference type="SAM" id="Phobius"/>
    </source>
</evidence>
<name>A0A1G6DD51_9GAMM</name>
<dbReference type="STRING" id="1159017.SAMN02927930_01661"/>
<proteinExistence type="predicted"/>
<feature type="domain" description="Sulfatase-modifying factor enzyme-like" evidence="2">
    <location>
        <begin position="406"/>
        <end position="657"/>
    </location>
</feature>
<dbReference type="RefSeq" id="WP_233340135.1">
    <property type="nucleotide sequence ID" value="NZ_FMXN01000009.1"/>
</dbReference>
<dbReference type="PANTHER" id="PTHR23150:SF19">
    <property type="entry name" value="FORMYLGLYCINE-GENERATING ENZYME"/>
    <property type="match status" value="1"/>
</dbReference>
<evidence type="ECO:0000259" key="3">
    <source>
        <dbReference type="Pfam" id="PF08308"/>
    </source>
</evidence>